<dbReference type="EMBL" id="LM676414">
    <property type="protein sequence ID" value="CEP26508.1"/>
    <property type="molecule type" value="Genomic_DNA"/>
</dbReference>
<evidence type="ECO:0000313" key="2">
    <source>
        <dbReference type="EMBL" id="CEP26508.1"/>
    </source>
</evidence>
<dbReference type="RefSeq" id="WP_013161822.1">
    <property type="nucleotide sequence ID" value="NZ_CP010341.1"/>
</dbReference>
<gene>
    <name evidence="2" type="ORF">PFCIRM138_07945</name>
</gene>
<feature type="transmembrane region" description="Helical" evidence="1">
    <location>
        <begin position="6"/>
        <end position="31"/>
    </location>
</feature>
<evidence type="ECO:0000256" key="1">
    <source>
        <dbReference type="SAM" id="Phobius"/>
    </source>
</evidence>
<reference evidence="2" key="1">
    <citation type="submission" date="2014-08" db="EMBL/GenBank/DDBJ databases">
        <authorList>
            <person name="Falentin Helene"/>
        </authorList>
    </citation>
    <scope>NUCLEOTIDE SEQUENCE</scope>
</reference>
<keyword evidence="1" id="KW-0472">Membrane</keyword>
<keyword evidence="1" id="KW-1133">Transmembrane helix</keyword>
<accession>A0A068VV16</accession>
<dbReference type="AlphaFoldDB" id="A0A068VV16"/>
<keyword evidence="1" id="KW-0812">Transmembrane</keyword>
<dbReference type="GeneID" id="61223249"/>
<protein>
    <submittedName>
        <fullName evidence="2">Uncharacterized protein</fullName>
    </submittedName>
</protein>
<organism evidence="2">
    <name type="scientific">Propionibacterium freudenreichii subsp. freudenreichii</name>
    <dbReference type="NCBI Taxonomy" id="66712"/>
    <lineage>
        <taxon>Bacteria</taxon>
        <taxon>Bacillati</taxon>
        <taxon>Actinomycetota</taxon>
        <taxon>Actinomycetes</taxon>
        <taxon>Propionibacteriales</taxon>
        <taxon>Propionibacteriaceae</taxon>
        <taxon>Propionibacterium</taxon>
    </lineage>
</organism>
<name>A0A068VV16_PROFF</name>
<sequence length="53" mass="5887">MATLDLILLIVATVAILAGAVAMLIVALRWLRGTEPRGRRRRPTRHLIRKTGV</sequence>
<proteinExistence type="predicted"/>